<name>C9LTV3_SELS3</name>
<dbReference type="Proteomes" id="UP000003505">
    <property type="component" value="Unassembled WGS sequence"/>
</dbReference>
<dbReference type="EMBL" id="ACKP02000015">
    <property type="protein sequence ID" value="EEX77837.1"/>
    <property type="molecule type" value="Genomic_DNA"/>
</dbReference>
<organism evidence="1 2">
    <name type="scientific">Selenomonas sputigena (strain ATCC 35185 / DSM 20758 / CCUG 44933 / VPI D19B-28)</name>
    <dbReference type="NCBI Taxonomy" id="546271"/>
    <lineage>
        <taxon>Bacteria</taxon>
        <taxon>Bacillati</taxon>
        <taxon>Bacillota</taxon>
        <taxon>Negativicutes</taxon>
        <taxon>Selenomonadales</taxon>
        <taxon>Selenomonadaceae</taxon>
        <taxon>Selenomonas</taxon>
    </lineage>
</organism>
<gene>
    <name evidence="1" type="ORF">SELSPUOL_01114</name>
</gene>
<accession>C9LTV3</accession>
<proteinExistence type="predicted"/>
<evidence type="ECO:0000313" key="1">
    <source>
        <dbReference type="EMBL" id="EEX77837.1"/>
    </source>
</evidence>
<comment type="caution">
    <text evidence="1">The sequence shown here is derived from an EMBL/GenBank/DDBJ whole genome shotgun (WGS) entry which is preliminary data.</text>
</comment>
<evidence type="ECO:0000313" key="2">
    <source>
        <dbReference type="Proteomes" id="UP000003505"/>
    </source>
</evidence>
<dbReference type="AlphaFoldDB" id="C9LTV3"/>
<reference evidence="1 2" key="1">
    <citation type="submission" date="2009-09" db="EMBL/GenBank/DDBJ databases">
        <authorList>
            <person name="Weinstock G."/>
            <person name="Sodergren E."/>
            <person name="Clifton S."/>
            <person name="Fulton L."/>
            <person name="Fulton B."/>
            <person name="Courtney L."/>
            <person name="Fronick C."/>
            <person name="Harrison M."/>
            <person name="Strong C."/>
            <person name="Farmer C."/>
            <person name="Delahaunty K."/>
            <person name="Markovic C."/>
            <person name="Hall O."/>
            <person name="Minx P."/>
            <person name="Tomlinson C."/>
            <person name="Mitreva M."/>
            <person name="Nelson J."/>
            <person name="Hou S."/>
            <person name="Wollam A."/>
            <person name="Pepin K.H."/>
            <person name="Johnson M."/>
            <person name="Bhonagiri V."/>
            <person name="Nash W.E."/>
            <person name="Warren W."/>
            <person name="Chinwalla A."/>
            <person name="Mardis E.R."/>
            <person name="Wilson R.K."/>
        </authorList>
    </citation>
    <scope>NUCLEOTIDE SEQUENCE [LARGE SCALE GENOMIC DNA]</scope>
    <source>
        <strain evidence="2">ATCC 35185 / DSM 20758 / VPI D19B-28</strain>
    </source>
</reference>
<sequence length="180" mass="20938">MLSLIQTVRLPQQLQFHRIFGCGRSVVQTHDGRFPAASQETQFLTADFGMMIIDVKCMTPKTEDAIARDSRMTVRKMRQKAVQENDGDLSPKAEVAFHAPHIVQESDAHEKNFVHAVFFVCQFQCRIRRMKRMTLIDEVHRIEQHTLPFVKKPAHKSMIAFIQMRCEGMEELQNPLFHEM</sequence>
<protein>
    <submittedName>
        <fullName evidence="1">Uncharacterized protein</fullName>
    </submittedName>
</protein>